<protein>
    <recommendedName>
        <fullName evidence="2">Replication factor C small subunit</fullName>
    </recommendedName>
    <alternativeName>
        <fullName evidence="6">Clamp loader small subunit</fullName>
    </alternativeName>
</protein>
<dbReference type="GO" id="GO:0003689">
    <property type="term" value="F:DNA clamp loader activity"/>
    <property type="evidence" value="ECO:0007669"/>
    <property type="project" value="TreeGrafter"/>
</dbReference>
<dbReference type="GO" id="GO:0003677">
    <property type="term" value="F:DNA binding"/>
    <property type="evidence" value="ECO:0007669"/>
    <property type="project" value="InterPro"/>
</dbReference>
<evidence type="ECO:0000259" key="8">
    <source>
        <dbReference type="Pfam" id="PF08542"/>
    </source>
</evidence>
<evidence type="ECO:0000313" key="9">
    <source>
        <dbReference type="EMBL" id="MCQ6963193.1"/>
    </source>
</evidence>
<comment type="similarity">
    <text evidence="1">Belongs to the activator 1 small subunits family. RfcS subfamily.</text>
</comment>
<evidence type="ECO:0000256" key="4">
    <source>
        <dbReference type="ARBA" id="ARBA00022741"/>
    </source>
</evidence>
<accession>A0AAE3HCC7</accession>
<dbReference type="GO" id="GO:0005663">
    <property type="term" value="C:DNA replication factor C complex"/>
    <property type="evidence" value="ECO:0007669"/>
    <property type="project" value="TreeGrafter"/>
</dbReference>
<feature type="domain" description="Replication factor C C-terminal" evidence="8">
    <location>
        <begin position="255"/>
        <end position="338"/>
    </location>
</feature>
<evidence type="ECO:0000259" key="7">
    <source>
        <dbReference type="Pfam" id="PF00004"/>
    </source>
</evidence>
<dbReference type="RefSeq" id="WP_256622477.1">
    <property type="nucleotide sequence ID" value="NZ_JTEO01000004.1"/>
</dbReference>
<dbReference type="Proteomes" id="UP001206983">
    <property type="component" value="Unassembled WGS sequence"/>
</dbReference>
<reference evidence="9 10" key="1">
    <citation type="journal article" date="2011" name="Appl. Environ. Microbiol.">
        <title>Methanogenic archaea isolated from Taiwan's Chelungpu fault.</title>
        <authorList>
            <person name="Wu S.Y."/>
            <person name="Lai M.C."/>
        </authorList>
    </citation>
    <scope>NUCLEOTIDE SEQUENCE [LARGE SCALE GENOMIC DNA]</scope>
    <source>
        <strain evidence="9 10">St545Mb</strain>
    </source>
</reference>
<evidence type="ECO:0000256" key="3">
    <source>
        <dbReference type="ARBA" id="ARBA00022705"/>
    </source>
</evidence>
<sequence>MKDIWTVKYRPSNLDEVLGNEESVDMIRRLVCSKNLPHLVLHGPENTGKSSAAFAMAREIYGEDYERNLTYFNASDFFEQGKRYLVRDKRFLRIIGTDDPSKIQKSVISLFKEIVNEYASMGPIDSDFKIIFIDNAEAFNSDAQHALRRIMEKYTTTCRFVLSTTQPSKLIAPLRSRGLQLFFRHVSAEKLAAFIRQVADSEGLSVSDDGVDALGYHANGNVARALHTLQVASLQFPATVIGAQEIYDCTLKERSENITQLFQAAVAKDITEARKAIDNLILEDGMSGQEILLQLHAMTVSSNESEETIAGWMIRIADADLCMTDASSERIQLENLVAGFCT</sequence>
<comment type="caution">
    <text evidence="9">The sequence shown here is derived from an EMBL/GenBank/DDBJ whole genome shotgun (WGS) entry which is preliminary data.</text>
</comment>
<gene>
    <name evidence="9" type="ORF">PV02_05970</name>
</gene>
<dbReference type="Gene3D" id="3.40.50.300">
    <property type="entry name" value="P-loop containing nucleotide triphosphate hydrolases"/>
    <property type="match status" value="1"/>
</dbReference>
<evidence type="ECO:0000256" key="1">
    <source>
        <dbReference type="ARBA" id="ARBA00009668"/>
    </source>
</evidence>
<proteinExistence type="inferred from homology"/>
<dbReference type="InterPro" id="IPR027417">
    <property type="entry name" value="P-loop_NTPase"/>
</dbReference>
<dbReference type="GO" id="GO:0006281">
    <property type="term" value="P:DNA repair"/>
    <property type="evidence" value="ECO:0007669"/>
    <property type="project" value="TreeGrafter"/>
</dbReference>
<dbReference type="InterPro" id="IPR050238">
    <property type="entry name" value="DNA_Rep/Repair_Clamp_Loader"/>
</dbReference>
<dbReference type="GO" id="GO:0005524">
    <property type="term" value="F:ATP binding"/>
    <property type="evidence" value="ECO:0007669"/>
    <property type="project" value="UniProtKB-KW"/>
</dbReference>
<keyword evidence="4" id="KW-0547">Nucleotide-binding</keyword>
<dbReference type="PANTHER" id="PTHR11669">
    <property type="entry name" value="REPLICATION FACTOR C / DNA POLYMERASE III GAMMA-TAU SUBUNIT"/>
    <property type="match status" value="1"/>
</dbReference>
<dbReference type="Pfam" id="PF00004">
    <property type="entry name" value="AAA"/>
    <property type="match status" value="1"/>
</dbReference>
<dbReference type="InterPro" id="IPR008921">
    <property type="entry name" value="DNA_pol3_clamp-load_cplx_C"/>
</dbReference>
<dbReference type="GO" id="GO:0006261">
    <property type="term" value="P:DNA-templated DNA replication"/>
    <property type="evidence" value="ECO:0007669"/>
    <property type="project" value="TreeGrafter"/>
</dbReference>
<evidence type="ECO:0000313" key="10">
    <source>
        <dbReference type="Proteomes" id="UP001206983"/>
    </source>
</evidence>
<dbReference type="GO" id="GO:0016887">
    <property type="term" value="F:ATP hydrolysis activity"/>
    <property type="evidence" value="ECO:0007669"/>
    <property type="project" value="InterPro"/>
</dbReference>
<keyword evidence="5" id="KW-0067">ATP-binding</keyword>
<evidence type="ECO:0000256" key="5">
    <source>
        <dbReference type="ARBA" id="ARBA00022840"/>
    </source>
</evidence>
<keyword evidence="3" id="KW-0235">DNA replication</keyword>
<dbReference type="SUPFAM" id="SSF48019">
    <property type="entry name" value="post-AAA+ oligomerization domain-like"/>
    <property type="match status" value="1"/>
</dbReference>
<dbReference type="AlphaFoldDB" id="A0AAE3HCC7"/>
<evidence type="ECO:0000256" key="2">
    <source>
        <dbReference type="ARBA" id="ARBA00014164"/>
    </source>
</evidence>
<dbReference type="NCBIfam" id="NF009067">
    <property type="entry name" value="PRK12402.1"/>
    <property type="match status" value="1"/>
</dbReference>
<dbReference type="InterPro" id="IPR013748">
    <property type="entry name" value="Rep_factorC_C"/>
</dbReference>
<dbReference type="PANTHER" id="PTHR11669:SF20">
    <property type="entry name" value="REPLICATION FACTOR C SUBUNIT 4"/>
    <property type="match status" value="1"/>
</dbReference>
<feature type="domain" description="ATPase AAA-type core" evidence="7">
    <location>
        <begin position="40"/>
        <end position="177"/>
    </location>
</feature>
<dbReference type="Pfam" id="PF08542">
    <property type="entry name" value="Rep_fac_C"/>
    <property type="match status" value="1"/>
</dbReference>
<evidence type="ECO:0000256" key="6">
    <source>
        <dbReference type="ARBA" id="ARBA00031749"/>
    </source>
</evidence>
<keyword evidence="10" id="KW-1185">Reference proteome</keyword>
<dbReference type="Gene3D" id="1.20.272.10">
    <property type="match status" value="1"/>
</dbReference>
<dbReference type="SUPFAM" id="SSF52540">
    <property type="entry name" value="P-loop containing nucleoside triphosphate hydrolases"/>
    <property type="match status" value="1"/>
</dbReference>
<dbReference type="InterPro" id="IPR003959">
    <property type="entry name" value="ATPase_AAA_core"/>
</dbReference>
<dbReference type="Gene3D" id="1.10.8.60">
    <property type="match status" value="1"/>
</dbReference>
<dbReference type="EMBL" id="JTEO01000004">
    <property type="protein sequence ID" value="MCQ6963193.1"/>
    <property type="molecule type" value="Genomic_DNA"/>
</dbReference>
<name>A0AAE3HCC7_9EURY</name>
<organism evidence="9 10">
    <name type="scientific">Methanolobus chelungpuianus</name>
    <dbReference type="NCBI Taxonomy" id="502115"/>
    <lineage>
        <taxon>Archaea</taxon>
        <taxon>Methanobacteriati</taxon>
        <taxon>Methanobacteriota</taxon>
        <taxon>Stenosarchaea group</taxon>
        <taxon>Methanomicrobia</taxon>
        <taxon>Methanosarcinales</taxon>
        <taxon>Methanosarcinaceae</taxon>
        <taxon>Methanolobus</taxon>
    </lineage>
</organism>
<dbReference type="CDD" id="cd00009">
    <property type="entry name" value="AAA"/>
    <property type="match status" value="1"/>
</dbReference>